<dbReference type="Proteomes" id="UP000308037">
    <property type="component" value="Unassembled WGS sequence"/>
</dbReference>
<accession>A0A4U5J800</accession>
<dbReference type="AlphaFoldDB" id="A0A4U5J800"/>
<sequence>MEIADSTDSGVGFPVLFAIIAVLGAAGMAAFGFTGAQTASGISFAVAMLAGSLSVAAYHIYG</sequence>
<proteinExistence type="predicted"/>
<keyword evidence="1" id="KW-0812">Transmembrane</keyword>
<reference evidence="2 3" key="1">
    <citation type="submission" date="2019-04" db="EMBL/GenBank/DDBJ databases">
        <title>Natronomonas sp. F20-122 a newhaloarchaeon isolated from a saline saltern of Isla Bacuta, Huelva, Spain.</title>
        <authorList>
            <person name="Duran-Viseras A."/>
            <person name="Sanchez-Porro C."/>
            <person name="Ventosa A."/>
        </authorList>
    </citation>
    <scope>NUCLEOTIDE SEQUENCE [LARGE SCALE GENOMIC DNA]</scope>
    <source>
        <strain evidence="2 3">F20-122</strain>
    </source>
</reference>
<gene>
    <name evidence="2" type="ORF">DM868_12760</name>
</gene>
<feature type="transmembrane region" description="Helical" evidence="1">
    <location>
        <begin position="12"/>
        <end position="34"/>
    </location>
</feature>
<feature type="transmembrane region" description="Helical" evidence="1">
    <location>
        <begin position="41"/>
        <end position="61"/>
    </location>
</feature>
<evidence type="ECO:0000313" key="2">
    <source>
        <dbReference type="EMBL" id="TKR24804.1"/>
    </source>
</evidence>
<dbReference type="EMBL" id="QKNX01000006">
    <property type="protein sequence ID" value="TKR24804.1"/>
    <property type="molecule type" value="Genomic_DNA"/>
</dbReference>
<dbReference type="RefSeq" id="WP_137277216.1">
    <property type="nucleotide sequence ID" value="NZ_QKNX01000006.1"/>
</dbReference>
<protein>
    <submittedName>
        <fullName evidence="2">Uncharacterized protein</fullName>
    </submittedName>
</protein>
<evidence type="ECO:0000256" key="1">
    <source>
        <dbReference type="SAM" id="Phobius"/>
    </source>
</evidence>
<keyword evidence="1" id="KW-1133">Transmembrane helix</keyword>
<comment type="caution">
    <text evidence="2">The sequence shown here is derived from an EMBL/GenBank/DDBJ whole genome shotgun (WGS) entry which is preliminary data.</text>
</comment>
<evidence type="ECO:0000313" key="3">
    <source>
        <dbReference type="Proteomes" id="UP000308037"/>
    </source>
</evidence>
<keyword evidence="3" id="KW-1185">Reference proteome</keyword>
<dbReference type="InterPro" id="IPR055947">
    <property type="entry name" value="DUF7525"/>
</dbReference>
<keyword evidence="1" id="KW-0472">Membrane</keyword>
<organism evidence="2 3">
    <name type="scientific">Natronomonas salsuginis</name>
    <dbReference type="NCBI Taxonomy" id="2217661"/>
    <lineage>
        <taxon>Archaea</taxon>
        <taxon>Methanobacteriati</taxon>
        <taxon>Methanobacteriota</taxon>
        <taxon>Stenosarchaea group</taxon>
        <taxon>Halobacteria</taxon>
        <taxon>Halobacteriales</taxon>
        <taxon>Natronomonadaceae</taxon>
        <taxon>Natronomonas</taxon>
    </lineage>
</organism>
<dbReference type="Pfam" id="PF24369">
    <property type="entry name" value="DUF7525"/>
    <property type="match status" value="1"/>
</dbReference>
<name>A0A4U5J800_9EURY</name>